<feature type="signal peptide" evidence="5">
    <location>
        <begin position="1"/>
        <end position="27"/>
    </location>
</feature>
<dbReference type="GO" id="GO:0005739">
    <property type="term" value="C:mitochondrion"/>
    <property type="evidence" value="ECO:0007669"/>
    <property type="project" value="TreeGrafter"/>
</dbReference>
<evidence type="ECO:0000259" key="7">
    <source>
        <dbReference type="PROSITE" id="PS51883"/>
    </source>
</evidence>
<comment type="similarity">
    <text evidence="1">Belongs to the TRAFAC class OBG-HflX-like GTPase superfamily. OBG GTPase family.</text>
</comment>
<organism evidence="8">
    <name type="scientific">Corethron hystrix</name>
    <dbReference type="NCBI Taxonomy" id="216773"/>
    <lineage>
        <taxon>Eukaryota</taxon>
        <taxon>Sar</taxon>
        <taxon>Stramenopiles</taxon>
        <taxon>Ochrophyta</taxon>
        <taxon>Bacillariophyta</taxon>
        <taxon>Coscinodiscophyceae</taxon>
        <taxon>Corethrophycidae</taxon>
        <taxon>Corethrales</taxon>
        <taxon>Corethraceae</taxon>
        <taxon>Corethron</taxon>
    </lineage>
</organism>
<evidence type="ECO:0000259" key="6">
    <source>
        <dbReference type="PROSITE" id="PS51710"/>
    </source>
</evidence>
<dbReference type="CDD" id="cd01898">
    <property type="entry name" value="Obg"/>
    <property type="match status" value="1"/>
</dbReference>
<dbReference type="PANTHER" id="PTHR11702">
    <property type="entry name" value="DEVELOPMENTALLY REGULATED GTP-BINDING PROTEIN-RELATED"/>
    <property type="match status" value="1"/>
</dbReference>
<feature type="region of interest" description="Disordered" evidence="4">
    <location>
        <begin position="145"/>
        <end position="169"/>
    </location>
</feature>
<feature type="region of interest" description="Disordered" evidence="4">
    <location>
        <begin position="89"/>
        <end position="118"/>
    </location>
</feature>
<dbReference type="InterPro" id="IPR014100">
    <property type="entry name" value="GTP-bd_Obg/CgtA"/>
</dbReference>
<dbReference type="Pfam" id="PF01018">
    <property type="entry name" value="GTP1_OBG"/>
    <property type="match status" value="1"/>
</dbReference>
<dbReference type="Gene3D" id="2.70.210.12">
    <property type="entry name" value="GTP1/OBG domain"/>
    <property type="match status" value="1"/>
</dbReference>
<dbReference type="SUPFAM" id="SSF82051">
    <property type="entry name" value="Obg GTP-binding protein N-terminal domain"/>
    <property type="match status" value="1"/>
</dbReference>
<dbReference type="NCBIfam" id="TIGR02729">
    <property type="entry name" value="Obg_CgtA"/>
    <property type="match status" value="1"/>
</dbReference>
<reference evidence="8" key="1">
    <citation type="submission" date="2021-01" db="EMBL/GenBank/DDBJ databases">
        <authorList>
            <person name="Corre E."/>
            <person name="Pelletier E."/>
            <person name="Niang G."/>
            <person name="Scheremetjew M."/>
            <person name="Finn R."/>
            <person name="Kale V."/>
            <person name="Holt S."/>
            <person name="Cochrane G."/>
            <person name="Meng A."/>
            <person name="Brown T."/>
            <person name="Cohen L."/>
        </authorList>
    </citation>
    <scope>NUCLEOTIDE SEQUENCE</scope>
    <source>
        <strain evidence="8">308</strain>
    </source>
</reference>
<dbReference type="AlphaFoldDB" id="A0A7S1FQK5"/>
<keyword evidence="5" id="KW-0732">Signal</keyword>
<keyword evidence="3" id="KW-0342">GTP-binding</keyword>
<evidence type="ECO:0000256" key="3">
    <source>
        <dbReference type="ARBA" id="ARBA00023134"/>
    </source>
</evidence>
<dbReference type="GO" id="GO:0005525">
    <property type="term" value="F:GTP binding"/>
    <property type="evidence" value="ECO:0007669"/>
    <property type="project" value="UniProtKB-KW"/>
</dbReference>
<dbReference type="Pfam" id="PF01926">
    <property type="entry name" value="MMR_HSR1"/>
    <property type="match status" value="1"/>
</dbReference>
<feature type="chain" id="PRO_5030538043" description="Obg domain-containing protein" evidence="5">
    <location>
        <begin position="28"/>
        <end position="399"/>
    </location>
</feature>
<protein>
    <recommendedName>
        <fullName evidence="9">Obg domain-containing protein</fullName>
    </recommendedName>
</protein>
<dbReference type="GO" id="GO:0042254">
    <property type="term" value="P:ribosome biogenesis"/>
    <property type="evidence" value="ECO:0007669"/>
    <property type="project" value="UniProtKB-UniRule"/>
</dbReference>
<evidence type="ECO:0000313" key="8">
    <source>
        <dbReference type="EMBL" id="CAD8883619.1"/>
    </source>
</evidence>
<evidence type="ECO:0000256" key="4">
    <source>
        <dbReference type="SAM" id="MobiDB-lite"/>
    </source>
</evidence>
<keyword evidence="2" id="KW-0547">Nucleotide-binding</keyword>
<gene>
    <name evidence="8" type="ORF">CHYS00102_LOCUS10815</name>
</gene>
<dbReference type="InterPro" id="IPR031167">
    <property type="entry name" value="G_OBG"/>
</dbReference>
<dbReference type="PROSITE" id="PS51883">
    <property type="entry name" value="OBG"/>
    <property type="match status" value="1"/>
</dbReference>
<evidence type="ECO:0008006" key="9">
    <source>
        <dbReference type="Google" id="ProtNLM"/>
    </source>
</evidence>
<accession>A0A7S1FQK5</accession>
<dbReference type="InterPro" id="IPR006169">
    <property type="entry name" value="GTP1_OBG_dom"/>
</dbReference>
<dbReference type="InterPro" id="IPR006073">
    <property type="entry name" value="GTP-bd"/>
</dbReference>
<dbReference type="InterPro" id="IPR036726">
    <property type="entry name" value="GTP1_OBG_dom_sf"/>
</dbReference>
<proteinExistence type="inferred from homology"/>
<dbReference type="PIRSF" id="PIRSF002401">
    <property type="entry name" value="GTP_bd_Obg/CgtA"/>
    <property type="match status" value="1"/>
</dbReference>
<sequence>MIIIVNALTGFPCLLLLLLVVAYPISAFPYLSGVERSLSHQQLAARKPPSLDPTSTTTSNYDECQQRNNHKDDPEWVFLDTARIHCQGGDGGSGCVPPPNNRYGKGGEEKRECSGGRGGKGGSVYLVCDDTLSSLVPMRQQVHFKAQSGKNGTGRNRDGAGGDDAYVKAPPGTLVRELKTQRPLGELHAAGDTLLLARGGRGASKSAEGGEKGEGRWLSVELRLLPDVGLVGMPNAGKSALLAATSGAAPRIAEYPFTTTGPNLGVCGPTTGDAGKGLVLCDLPGLIRGSSARGAGMGGAFLRHVELCPVLLHVVDGTSEDPVEDFLVVERELRDFGDGRLAQKPQVVVLNKSDVIPKERAALLVETLAQKARHSRVLSVSSTANENIQELVRQLYTFV</sequence>
<feature type="compositionally biased region" description="Basic and acidic residues" evidence="4">
    <location>
        <begin position="105"/>
        <end position="114"/>
    </location>
</feature>
<dbReference type="EMBL" id="HBFR01014842">
    <property type="protein sequence ID" value="CAD8883619.1"/>
    <property type="molecule type" value="Transcribed_RNA"/>
</dbReference>
<dbReference type="InterPro" id="IPR027417">
    <property type="entry name" value="P-loop_NTPase"/>
</dbReference>
<dbReference type="SUPFAM" id="SSF52540">
    <property type="entry name" value="P-loop containing nucleoside triphosphate hydrolases"/>
    <property type="match status" value="1"/>
</dbReference>
<dbReference type="PROSITE" id="PS51710">
    <property type="entry name" value="G_OBG"/>
    <property type="match status" value="1"/>
</dbReference>
<dbReference type="Gene3D" id="3.40.50.300">
    <property type="entry name" value="P-loop containing nucleotide triphosphate hydrolases"/>
    <property type="match status" value="1"/>
</dbReference>
<evidence type="ECO:0000256" key="1">
    <source>
        <dbReference type="ARBA" id="ARBA00007699"/>
    </source>
</evidence>
<dbReference type="GO" id="GO:0003924">
    <property type="term" value="F:GTPase activity"/>
    <property type="evidence" value="ECO:0007669"/>
    <property type="project" value="InterPro"/>
</dbReference>
<dbReference type="PANTHER" id="PTHR11702:SF44">
    <property type="entry name" value="GTP-BINDING PROTEIN OBGC, CHLOROPLASTIC"/>
    <property type="match status" value="1"/>
</dbReference>
<feature type="domain" description="OBG-type G" evidence="6">
    <location>
        <begin position="226"/>
        <end position="399"/>
    </location>
</feature>
<dbReference type="GO" id="GO:0000287">
    <property type="term" value="F:magnesium ion binding"/>
    <property type="evidence" value="ECO:0007669"/>
    <property type="project" value="InterPro"/>
</dbReference>
<dbReference type="InterPro" id="IPR045086">
    <property type="entry name" value="OBG_GTPase"/>
</dbReference>
<feature type="region of interest" description="Disordered" evidence="4">
    <location>
        <begin position="42"/>
        <end position="69"/>
    </location>
</feature>
<evidence type="ECO:0000256" key="5">
    <source>
        <dbReference type="SAM" id="SignalP"/>
    </source>
</evidence>
<feature type="domain" description="Obg" evidence="7">
    <location>
        <begin position="76"/>
        <end position="225"/>
    </location>
</feature>
<evidence type="ECO:0000256" key="2">
    <source>
        <dbReference type="ARBA" id="ARBA00022741"/>
    </source>
</evidence>
<dbReference type="PRINTS" id="PR00326">
    <property type="entry name" value="GTP1OBG"/>
</dbReference>
<name>A0A7S1FQK5_9STRA</name>